<comment type="caution">
    <text evidence="7">The sequence shown here is derived from an EMBL/GenBank/DDBJ whole genome shotgun (WGS) entry which is preliminary data.</text>
</comment>
<dbReference type="Pfam" id="PF00076">
    <property type="entry name" value="RRM_1"/>
    <property type="match status" value="3"/>
</dbReference>
<dbReference type="CDD" id="cd12362">
    <property type="entry name" value="RRM3_CELF1-6"/>
    <property type="match status" value="1"/>
</dbReference>
<proteinExistence type="predicted"/>
<feature type="region of interest" description="Disordered" evidence="4">
    <location>
        <begin position="654"/>
        <end position="702"/>
    </location>
</feature>
<reference evidence="7 8" key="1">
    <citation type="submission" date="2020-03" db="EMBL/GenBank/DDBJ databases">
        <title>Genome sequence of Toxoplasma gondii RH-88 strain.</title>
        <authorList>
            <person name="Lorenzi H.A."/>
            <person name="Venepally P."/>
            <person name="Rozenberg A."/>
            <person name="Sibley D."/>
        </authorList>
    </citation>
    <scope>NUCLEOTIDE SEQUENCE [LARGE SCALE GENOMIC DNA]</scope>
    <source>
        <strain evidence="7 8">RH-88</strain>
    </source>
</reference>
<dbReference type="SUPFAM" id="SSF54928">
    <property type="entry name" value="RNA-binding domain, RBD"/>
    <property type="match status" value="2"/>
</dbReference>
<evidence type="ECO:0000259" key="6">
    <source>
        <dbReference type="PROSITE" id="PS50102"/>
    </source>
</evidence>
<feature type="compositionally biased region" description="Low complexity" evidence="4">
    <location>
        <begin position="204"/>
        <end position="217"/>
    </location>
</feature>
<organism evidence="7 8">
    <name type="scientific">Toxoplasma gondii</name>
    <dbReference type="NCBI Taxonomy" id="5811"/>
    <lineage>
        <taxon>Eukaryota</taxon>
        <taxon>Sar</taxon>
        <taxon>Alveolata</taxon>
        <taxon>Apicomplexa</taxon>
        <taxon>Conoidasida</taxon>
        <taxon>Coccidia</taxon>
        <taxon>Eucoccidiorida</taxon>
        <taxon>Eimeriorina</taxon>
        <taxon>Sarcocystidae</taxon>
        <taxon>Toxoplasma</taxon>
    </lineage>
</organism>
<dbReference type="AlphaFoldDB" id="A0A7J6K5Q8"/>
<evidence type="ECO:0000259" key="5">
    <source>
        <dbReference type="PROSITE" id="PS50020"/>
    </source>
</evidence>
<dbReference type="FunFam" id="3.30.70.330:FF:000383">
    <property type="entry name" value="Sex lethal, isoform D"/>
    <property type="match status" value="1"/>
</dbReference>
<dbReference type="Proteomes" id="UP000557509">
    <property type="component" value="Unassembled WGS sequence"/>
</dbReference>
<feature type="domain" description="RRM" evidence="6">
    <location>
        <begin position="358"/>
        <end position="439"/>
    </location>
</feature>
<dbReference type="Pfam" id="PF00397">
    <property type="entry name" value="WW"/>
    <property type="match status" value="1"/>
</dbReference>
<dbReference type="CDD" id="cd00201">
    <property type="entry name" value="WW"/>
    <property type="match status" value="1"/>
</dbReference>
<dbReference type="SMART" id="SM00360">
    <property type="entry name" value="RRM"/>
    <property type="match status" value="3"/>
</dbReference>
<dbReference type="PANTHER" id="PTHR48027">
    <property type="entry name" value="HETEROGENEOUS NUCLEAR RIBONUCLEOPROTEIN 87F-RELATED"/>
    <property type="match status" value="1"/>
</dbReference>
<dbReference type="PROSITE" id="PS50020">
    <property type="entry name" value="WW_DOMAIN_2"/>
    <property type="match status" value="1"/>
</dbReference>
<gene>
    <name evidence="7" type="ORF">TGRH88_082930</name>
</gene>
<keyword evidence="8" id="KW-1185">Reference proteome</keyword>
<evidence type="ECO:0000256" key="1">
    <source>
        <dbReference type="ARBA" id="ARBA00022737"/>
    </source>
</evidence>
<evidence type="ECO:0000256" key="4">
    <source>
        <dbReference type="SAM" id="MobiDB-lite"/>
    </source>
</evidence>
<dbReference type="SMART" id="SM00456">
    <property type="entry name" value="WW"/>
    <property type="match status" value="1"/>
</dbReference>
<dbReference type="PROSITE" id="PS01159">
    <property type="entry name" value="WW_DOMAIN_1"/>
    <property type="match status" value="1"/>
</dbReference>
<dbReference type="Gene3D" id="3.30.70.330">
    <property type="match status" value="3"/>
</dbReference>
<dbReference type="InterPro" id="IPR001202">
    <property type="entry name" value="WW_dom"/>
</dbReference>
<dbReference type="VEuPathDB" id="ToxoDB:TGME49_268200"/>
<evidence type="ECO:0000256" key="2">
    <source>
        <dbReference type="ARBA" id="ARBA00022884"/>
    </source>
</evidence>
<dbReference type="InterPro" id="IPR000504">
    <property type="entry name" value="RRM_dom"/>
</dbReference>
<feature type="domain" description="RRM" evidence="6">
    <location>
        <begin position="561"/>
        <end position="639"/>
    </location>
</feature>
<evidence type="ECO:0000313" key="8">
    <source>
        <dbReference type="Proteomes" id="UP000557509"/>
    </source>
</evidence>
<accession>A0A7J6K5Q8</accession>
<dbReference type="InterPro" id="IPR035979">
    <property type="entry name" value="RBD_domain_sf"/>
</dbReference>
<keyword evidence="1" id="KW-0677">Repeat</keyword>
<sequence length="801" mass="83178">MAQPSRRMEEGRFFTVSASRRVSSAEATRVGAATFCFSRGFSLNSGIRKRGGTRRDWTPPHPLCRESTPSTRAFCAKSNLATLPLRTRTETPPRALLRQRLLRPLQSESFSPPLSADPEDSVSPVVRSGRRLGFQCLLRGSPAYPAASASLTSMENENGTVGSPTASVAALSKGKGLASPLLAGSLDGAQASAHAKETGCAHLGAQGPKAASPAPAKAGDRGVSQGLPGGLPVAATNNLAPLSQPLPHNAPPVEIKLFVGRVPHTVDEEALRPIFESFGEVREVFVIRDKSTLKHRNSAFVKMASLAAADACIRALHSNRVLDAALGPIIVKYATGEAERLGMHSLGMGGEGGGVDQAKLFVGSIPRTMSEDELRLFFQTYGTVEEVFVMKDSATGTGKGCAFVKFKYKEEGLHAMRNLNGKHVFDECTRPVEVRFAESKSQRQQQMAGGQHNFGGLGTWAGGVVAQGLSGMGRNASALGSNSNPRQAGQWKEYFAPDGRPYYHNEYTNVTTWERPPEFDHLPPLASLGLGQAAMFSGVGLHGSLGSGGGGGSETAGPPGANVFVFHIPNEWTKADLVQTFSGFGNIVSCHIAVDKASHRNRGFAFVSYDNIQSAANAVNHMNGCLVANKRLNVSIKKGEEHHVQHLLNVHAASHGPAAQGGAGPLGAGAQKSHQSVSGAGHMHAHGAGPQQSVSPGLSSGMVGLGSPLQQGAAVAAQGAVAGQGAQSAGSVHGHHASLSHLQLAGVGSPASSGMVGNTQIGAGQAFSGPGAQQQAWAGAAPGSGYQQAAYGGAGQRFNAY</sequence>
<dbReference type="GO" id="GO:0005737">
    <property type="term" value="C:cytoplasm"/>
    <property type="evidence" value="ECO:0007669"/>
    <property type="project" value="UniProtKB-ARBA"/>
</dbReference>
<dbReference type="GO" id="GO:0003729">
    <property type="term" value="F:mRNA binding"/>
    <property type="evidence" value="ECO:0007669"/>
    <property type="project" value="UniProtKB-ARBA"/>
</dbReference>
<keyword evidence="2 3" id="KW-0694">RNA-binding</keyword>
<feature type="compositionally biased region" description="Low complexity" evidence="4">
    <location>
        <begin position="679"/>
        <end position="689"/>
    </location>
</feature>
<dbReference type="InterPro" id="IPR036020">
    <property type="entry name" value="WW_dom_sf"/>
</dbReference>
<feature type="domain" description="RRM" evidence="6">
    <location>
        <begin position="255"/>
        <end position="336"/>
    </location>
</feature>
<feature type="domain" description="WW" evidence="5">
    <location>
        <begin position="491"/>
        <end position="518"/>
    </location>
</feature>
<dbReference type="EMBL" id="JAAUHK010000194">
    <property type="protein sequence ID" value="KAF4642478.1"/>
    <property type="molecule type" value="Genomic_DNA"/>
</dbReference>
<evidence type="ECO:0000313" key="7">
    <source>
        <dbReference type="EMBL" id="KAF4642478.1"/>
    </source>
</evidence>
<dbReference type="Gene3D" id="2.20.70.10">
    <property type="match status" value="1"/>
</dbReference>
<feature type="region of interest" description="Disordered" evidence="4">
    <location>
        <begin position="203"/>
        <end position="230"/>
    </location>
</feature>
<dbReference type="GO" id="GO:0010629">
    <property type="term" value="P:negative regulation of gene expression"/>
    <property type="evidence" value="ECO:0007669"/>
    <property type="project" value="UniProtKB-ARBA"/>
</dbReference>
<dbReference type="SUPFAM" id="SSF51045">
    <property type="entry name" value="WW domain"/>
    <property type="match status" value="1"/>
</dbReference>
<dbReference type="GO" id="GO:0009967">
    <property type="term" value="P:positive regulation of signal transduction"/>
    <property type="evidence" value="ECO:0007669"/>
    <property type="project" value="UniProtKB-ARBA"/>
</dbReference>
<dbReference type="FunFam" id="3.30.70.330:FF:000359">
    <property type="entry name" value="CUGBP Elav-like family member 2"/>
    <property type="match status" value="1"/>
</dbReference>
<dbReference type="CDD" id="cd12637">
    <property type="entry name" value="RRM2_FCA"/>
    <property type="match status" value="1"/>
</dbReference>
<evidence type="ECO:0000256" key="3">
    <source>
        <dbReference type="PROSITE-ProRule" id="PRU00176"/>
    </source>
</evidence>
<dbReference type="InterPro" id="IPR012677">
    <property type="entry name" value="Nucleotide-bd_a/b_plait_sf"/>
</dbReference>
<dbReference type="InterPro" id="IPR052462">
    <property type="entry name" value="SLIRP/GR-RBP-like"/>
</dbReference>
<dbReference type="PROSITE" id="PS50102">
    <property type="entry name" value="RRM"/>
    <property type="match status" value="3"/>
</dbReference>
<name>A0A7J6K5Q8_TOXGO</name>
<protein>
    <submittedName>
        <fullName evidence="7">RNA recognition motif-containing protein</fullName>
    </submittedName>
</protein>